<dbReference type="SUPFAM" id="SSF52266">
    <property type="entry name" value="SGNH hydrolase"/>
    <property type="match status" value="1"/>
</dbReference>
<dbReference type="GO" id="GO:0016788">
    <property type="term" value="F:hydrolase activity, acting on ester bonds"/>
    <property type="evidence" value="ECO:0007669"/>
    <property type="project" value="InterPro"/>
</dbReference>
<dbReference type="RefSeq" id="XP_008081342.1">
    <property type="nucleotide sequence ID" value="XM_008083151.1"/>
</dbReference>
<dbReference type="KEGG" id="glz:GLAREA_12369"/>
<dbReference type="InterPro" id="IPR036514">
    <property type="entry name" value="SGNH_hydro_sf"/>
</dbReference>
<evidence type="ECO:0000256" key="2">
    <source>
        <dbReference type="SAM" id="SignalP"/>
    </source>
</evidence>
<dbReference type="Gene3D" id="3.40.50.1110">
    <property type="entry name" value="SGNH hydrolase"/>
    <property type="match status" value="1"/>
</dbReference>
<sequence>MHFLLLLTSLTPVFARSITNSTCKPTCSWPGFSNIKHAFVFGDSYTQTGFNTTLTPPSPSNPMGNPPYPGWTSSNGPNWIDYLTTTYNRSTLLTYNLAYGGATIDASLVAPYQPSVLSVSDQVRTLWKPAYAGKPFWKGSDSVFLFWDGVNDVGNSWWMDVESLYTKIFEVYKKLVEELYVDGARNFAFLNTPPVERSPLASANDAWSIATERDAIGVWNRKLGEMAAQLKTEHGEANVWVTDTNALFNKVLDDPGVYSQTRGLRNTTGYCADYQNGTPKQDTFIESCGVPVNQYFWLNSLHPTSAMQEVVAWGVGRDLEGPPGVC</sequence>
<dbReference type="HOGENOM" id="CLU_015101_4_2_1"/>
<dbReference type="PANTHER" id="PTHR45648">
    <property type="entry name" value="GDSL LIPASE/ACYLHYDROLASE FAMILY PROTEIN (AFU_ORTHOLOGUE AFUA_4G14700)"/>
    <property type="match status" value="1"/>
</dbReference>
<evidence type="ECO:0000313" key="3">
    <source>
        <dbReference type="EMBL" id="EPE31613.1"/>
    </source>
</evidence>
<dbReference type="EMBL" id="KE145361">
    <property type="protein sequence ID" value="EPE31613.1"/>
    <property type="molecule type" value="Genomic_DNA"/>
</dbReference>
<keyword evidence="1 3" id="KW-0378">Hydrolase</keyword>
<dbReference type="OMA" id="NLNERIM"/>
<organism evidence="3 4">
    <name type="scientific">Glarea lozoyensis (strain ATCC 20868 / MF5171)</name>
    <dbReference type="NCBI Taxonomy" id="1116229"/>
    <lineage>
        <taxon>Eukaryota</taxon>
        <taxon>Fungi</taxon>
        <taxon>Dikarya</taxon>
        <taxon>Ascomycota</taxon>
        <taxon>Pezizomycotina</taxon>
        <taxon>Leotiomycetes</taxon>
        <taxon>Helotiales</taxon>
        <taxon>Helotiaceae</taxon>
        <taxon>Glarea</taxon>
    </lineage>
</organism>
<gene>
    <name evidence="3" type="ORF">GLAREA_12369</name>
</gene>
<name>S3DZ45_GLAL2</name>
<evidence type="ECO:0000256" key="1">
    <source>
        <dbReference type="ARBA" id="ARBA00022801"/>
    </source>
</evidence>
<dbReference type="InterPro" id="IPR051058">
    <property type="entry name" value="GDSL_Est/Lipase"/>
</dbReference>
<feature type="chain" id="PRO_5013402393" evidence="2">
    <location>
        <begin position="16"/>
        <end position="326"/>
    </location>
</feature>
<dbReference type="AlphaFoldDB" id="S3DZ45"/>
<dbReference type="eggNOG" id="ENOG502S0SQ">
    <property type="taxonomic scope" value="Eukaryota"/>
</dbReference>
<evidence type="ECO:0000313" key="4">
    <source>
        <dbReference type="Proteomes" id="UP000016922"/>
    </source>
</evidence>
<dbReference type="Pfam" id="PF00657">
    <property type="entry name" value="Lipase_GDSL"/>
    <property type="match status" value="1"/>
</dbReference>
<proteinExistence type="predicted"/>
<accession>S3DZ45</accession>
<dbReference type="OrthoDB" id="1600564at2759"/>
<protein>
    <submittedName>
        <fullName evidence="3">SGNH hydrolase</fullName>
    </submittedName>
</protein>
<dbReference type="Proteomes" id="UP000016922">
    <property type="component" value="Unassembled WGS sequence"/>
</dbReference>
<reference evidence="3 4" key="1">
    <citation type="journal article" date="2013" name="BMC Genomics">
        <title>Genomics-driven discovery of the pneumocandin biosynthetic gene cluster in the fungus Glarea lozoyensis.</title>
        <authorList>
            <person name="Chen L."/>
            <person name="Yue Q."/>
            <person name="Zhang X."/>
            <person name="Xiang M."/>
            <person name="Wang C."/>
            <person name="Li S."/>
            <person name="Che Y."/>
            <person name="Ortiz-Lopez F.J."/>
            <person name="Bills G.F."/>
            <person name="Liu X."/>
            <person name="An Z."/>
        </authorList>
    </citation>
    <scope>NUCLEOTIDE SEQUENCE [LARGE SCALE GENOMIC DNA]</scope>
    <source>
        <strain evidence="4">ATCC 20868 / MF5171</strain>
    </source>
</reference>
<dbReference type="InterPro" id="IPR001087">
    <property type="entry name" value="GDSL"/>
</dbReference>
<keyword evidence="4" id="KW-1185">Reference proteome</keyword>
<dbReference type="CDD" id="cd01846">
    <property type="entry name" value="fatty_acyltransferase_like"/>
    <property type="match status" value="1"/>
</dbReference>
<feature type="signal peptide" evidence="2">
    <location>
        <begin position="1"/>
        <end position="15"/>
    </location>
</feature>
<keyword evidence="2" id="KW-0732">Signal</keyword>
<dbReference type="GeneID" id="19471410"/>
<dbReference type="PANTHER" id="PTHR45648:SF22">
    <property type="entry name" value="GDSL LIPASE_ACYLHYDROLASE FAMILY PROTEIN (AFU_ORTHOLOGUE AFUA_4G14700)"/>
    <property type="match status" value="1"/>
</dbReference>